<name>A0A2N3Y670_SACSN</name>
<keyword evidence="1" id="KW-0808">Transferase</keyword>
<comment type="caution">
    <text evidence="1">The sequence shown here is derived from an EMBL/GenBank/DDBJ whole genome shotgun (WGS) entry which is preliminary data.</text>
</comment>
<gene>
    <name evidence="1" type="ORF">A8926_6507</name>
</gene>
<dbReference type="Proteomes" id="UP000233786">
    <property type="component" value="Unassembled WGS sequence"/>
</dbReference>
<dbReference type="InterPro" id="IPR043132">
    <property type="entry name" value="BCAT-like_C"/>
</dbReference>
<dbReference type="InterPro" id="IPR036038">
    <property type="entry name" value="Aminotransferase-like"/>
</dbReference>
<protein>
    <submittedName>
        <fullName evidence="1">Branched-subunit amino acid aminotransferase/4-amino-4-deoxychorismate lyase</fullName>
    </submittedName>
</protein>
<dbReference type="GO" id="GO:0008483">
    <property type="term" value="F:transaminase activity"/>
    <property type="evidence" value="ECO:0007669"/>
    <property type="project" value="UniProtKB-KW"/>
</dbReference>
<dbReference type="EMBL" id="PJNB01000001">
    <property type="protein sequence ID" value="PKW18426.1"/>
    <property type="molecule type" value="Genomic_DNA"/>
</dbReference>
<dbReference type="Pfam" id="PF01063">
    <property type="entry name" value="Aminotran_4"/>
    <property type="match status" value="1"/>
</dbReference>
<organism evidence="1 2">
    <name type="scientific">Saccharopolyspora spinosa</name>
    <dbReference type="NCBI Taxonomy" id="60894"/>
    <lineage>
        <taxon>Bacteria</taxon>
        <taxon>Bacillati</taxon>
        <taxon>Actinomycetota</taxon>
        <taxon>Actinomycetes</taxon>
        <taxon>Pseudonocardiales</taxon>
        <taxon>Pseudonocardiaceae</taxon>
        <taxon>Saccharopolyspora</taxon>
    </lineage>
</organism>
<evidence type="ECO:0000313" key="2">
    <source>
        <dbReference type="Proteomes" id="UP000233786"/>
    </source>
</evidence>
<proteinExistence type="predicted"/>
<keyword evidence="1" id="KW-0032">Aminotransferase</keyword>
<keyword evidence="1" id="KW-0456">Lyase</keyword>
<dbReference type="RefSeq" id="WP_158309616.1">
    <property type="nucleotide sequence ID" value="NZ_CP061007.1"/>
</dbReference>
<dbReference type="SUPFAM" id="SSF56752">
    <property type="entry name" value="D-aminoacid aminotransferase-like PLP-dependent enzymes"/>
    <property type="match status" value="1"/>
</dbReference>
<keyword evidence="2" id="KW-1185">Reference proteome</keyword>
<sequence>MWHNGALHEESAEPNRPLWVVDSWLLDEGEVRGLALHRDRFVNGCREADKKAPDEVLGFWLEMCRALPRTGRWFPRAELSGHPKKLRAVIRPCPDTGGEVVLWPCLDPRNSPRRKGPDVPALANARQNALVRGAHDAVLLTKSGALLEAAHGALLWWSGERICMPVHDDLLLPSVTLRLIRQLASRDGVPIARVDAQLQDLANCEVWYANALHGIRLVRSWLGSPVRLGESVRAARWQDALTELREPLP</sequence>
<dbReference type="Gene3D" id="3.20.10.10">
    <property type="entry name" value="D-amino Acid Aminotransferase, subunit A, domain 2"/>
    <property type="match status" value="1"/>
</dbReference>
<evidence type="ECO:0000313" key="1">
    <source>
        <dbReference type="EMBL" id="PKW18426.1"/>
    </source>
</evidence>
<dbReference type="AlphaFoldDB" id="A0A2N3Y670"/>
<accession>A0A2N3Y670</accession>
<dbReference type="GO" id="GO:0016829">
    <property type="term" value="F:lyase activity"/>
    <property type="evidence" value="ECO:0007669"/>
    <property type="project" value="UniProtKB-KW"/>
</dbReference>
<dbReference type="STRING" id="994479.GCA_000194155_04477"/>
<dbReference type="InterPro" id="IPR001544">
    <property type="entry name" value="Aminotrans_IV"/>
</dbReference>
<reference evidence="1" key="1">
    <citation type="submission" date="2017-12" db="EMBL/GenBank/DDBJ databases">
        <title>Sequencing the genomes of 1000 Actinobacteria strains.</title>
        <authorList>
            <person name="Klenk H.-P."/>
        </authorList>
    </citation>
    <scope>NUCLEOTIDE SEQUENCE [LARGE SCALE GENOMIC DNA]</scope>
    <source>
        <strain evidence="1">DSM 44228</strain>
    </source>
</reference>